<keyword evidence="3" id="KW-1185">Reference proteome</keyword>
<reference evidence="3" key="1">
    <citation type="submission" date="2013-08" db="EMBL/GenBank/DDBJ databases">
        <title>Intrasporangium oryzae NRRL B-24470.</title>
        <authorList>
            <person name="Liu H."/>
            <person name="Wang G."/>
        </authorList>
    </citation>
    <scope>NUCLEOTIDE SEQUENCE [LARGE SCALE GENOMIC DNA]</scope>
    <source>
        <strain evidence="3">Q5-1</strain>
    </source>
</reference>
<dbReference type="Proteomes" id="UP000019494">
    <property type="component" value="Unassembled WGS sequence"/>
</dbReference>
<proteinExistence type="predicted"/>
<sequence>MGEDLNREARLLQARVNGQSGLLTRAQALDAGISPDRLRWKVKSGRWLTMQPGVYLTEPGRRGWEVQAVAALLFVGRPSALSGISAAHAWGLVRDPGAAIEVLVPYGRRQSARPGIVTRRSRHFDTRVDPDAWPHRTTVEHTVLDLARERDLDGAIALVARACQRRMTDELALLAALAERPTQSGRALLVEALSDMPRGAHSVAEVRYVRDVERAHGLPTGIGQEPGPRGTHRDRAYAELRLIVEVDGRRGHQGWLGQQADGRRDRRSAAGGWLTVRVFWVDVANTPCELALELGAICQSRGWTGQLRACRRGDCPVLHVA</sequence>
<evidence type="ECO:0000259" key="1">
    <source>
        <dbReference type="Pfam" id="PF13338"/>
    </source>
</evidence>
<dbReference type="OrthoDB" id="5146042at2"/>
<dbReference type="EMBL" id="AWQS01000035">
    <property type="protein sequence ID" value="EWT06720.1"/>
    <property type="molecule type" value="Genomic_DNA"/>
</dbReference>
<dbReference type="InterPro" id="IPR025159">
    <property type="entry name" value="AbiEi_N"/>
</dbReference>
<dbReference type="Pfam" id="PF13338">
    <property type="entry name" value="AbiEi_4"/>
    <property type="match status" value="1"/>
</dbReference>
<evidence type="ECO:0000313" key="2">
    <source>
        <dbReference type="EMBL" id="EWT06720.1"/>
    </source>
</evidence>
<dbReference type="PATRIC" id="fig|584657.3.peg.1319"/>
<feature type="domain" description="AbiEi antitoxin N-terminal" evidence="1">
    <location>
        <begin position="19"/>
        <end position="56"/>
    </location>
</feature>
<organism evidence="2 3">
    <name type="scientific">Intrasporangium chromatireducens Q5-1</name>
    <dbReference type="NCBI Taxonomy" id="584657"/>
    <lineage>
        <taxon>Bacteria</taxon>
        <taxon>Bacillati</taxon>
        <taxon>Actinomycetota</taxon>
        <taxon>Actinomycetes</taxon>
        <taxon>Micrococcales</taxon>
        <taxon>Intrasporangiaceae</taxon>
        <taxon>Intrasporangium</taxon>
    </lineage>
</organism>
<dbReference type="AlphaFoldDB" id="W9GKU8"/>
<evidence type="ECO:0000313" key="3">
    <source>
        <dbReference type="Proteomes" id="UP000019494"/>
    </source>
</evidence>
<accession>W9GKU8</accession>
<name>W9GKU8_9MICO</name>
<comment type="caution">
    <text evidence="2">The sequence shown here is derived from an EMBL/GenBank/DDBJ whole genome shotgun (WGS) entry which is preliminary data.</text>
</comment>
<dbReference type="RefSeq" id="WP_051518271.1">
    <property type="nucleotide sequence ID" value="NZ_AWQS01000035.1"/>
</dbReference>
<protein>
    <recommendedName>
        <fullName evidence="1">AbiEi antitoxin N-terminal domain-containing protein</fullName>
    </recommendedName>
</protein>
<gene>
    <name evidence="2" type="ORF">N864_18315</name>
</gene>